<feature type="domain" description="Bacterial Ig-like" evidence="2">
    <location>
        <begin position="1610"/>
        <end position="1712"/>
    </location>
</feature>
<keyword evidence="4" id="KW-1185">Reference proteome</keyword>
<evidence type="ECO:0000259" key="1">
    <source>
        <dbReference type="Pfam" id="PF14252"/>
    </source>
</evidence>
<dbReference type="RefSeq" id="WP_186922264.1">
    <property type="nucleotide sequence ID" value="NZ_JACOFW010000006.1"/>
</dbReference>
<dbReference type="InterPro" id="IPR044048">
    <property type="entry name" value="Big_12"/>
</dbReference>
<feature type="domain" description="DUF4347" evidence="1">
    <location>
        <begin position="19"/>
        <end position="164"/>
    </location>
</feature>
<sequence length="2189" mass="221803">MKLDSYATPETSSTIGVQIAVIDTRLQGYEQIVAALSLTMQVVLIDGRTDGLAAIAAAVGQFPEISALHLFSHASPGSLQLGSSYLNASTITTAQAQSNLQRIGSALVEDGMMLVYGCDLAQGEIGLAFISQLASLSGVTVAASSNTTGAIALGGDWTLEAVANQDGQFISHHSGMNEALQSIASQLSQYEQVFAGLVTASEEIAIATGNDYINSPAGVVPMAILGATELSNGTRVVLQANNHADYFGTANLDYLKASLITSAGTLSEISLSGTVANVINNNAGVTNNGNSVQTKDAASIVALKNGGFVVSSYSDDGYGVQMYNNTGTSLSITAPATYTSSINPSAKVLASSDGGFVLLWTVNDTALNSNAVTVSYQRYNASGVASGATISETFATTIPVVQNAAIDSFGNIAVPISANDVFTHSQVILWNPANTKVGIFDTAYYQTAAVIAPMFGGGFDLFGNDVVSGVGNTSSSYWTQVLNTDGSFNTPIPNVISVANLNSVQLSLSGDYLAVGGATDTAKLGYVIDGFNPAAGSTSQVIADASKIANTPEVAFNGQVTSGWITNAVTNATGLVTSGAVSVVSYNTFTVPADYPPTLNGDFTDTGTVNDNATITPFANLTISDIDSVVGKVMITYDAANGSFTGSGLSGVPGNYVLETTTASLDTLNSELRALVFVPTANQVPLTNTVQTRFTITPSDGARDGRANTATVVTATSVNDLPMITGLSAADNQSIPAISSAVLIDIGTAASVTDADTANFNLGSLRVSFGSGRQSGDVLAIRTGSGVTLSNNMLAGSSITIDGQVIGTIANGGTGAGSDNLIVNFNAQATPARVSTLLQNLNFDATGVQGDRVVNVIVNDGTDSSTAASVTLSVLTNPTVAISSNAGPLKAGDTASITFTFSQTPIGFTESDISVSGGSISNLTVDGGNDKIYTATFTPTAATQSVSGSVSIAANMFTNNTAEPNLASTINPTLTGDTLAPSVSSIVRTGSTPSNATSVNFTVTFAESVSGVGTSDFSLTPTDNITGNIAAVSGSGTSYTVTVNGLAGEGTLRLDLKGSGTGIVDALGNPIAGGFTAGQIYTFDRTAPVVNTITRAQSDNTNASSLTFDVVFSESISSLDTSDFVLSKTGSANGTVSAVTGSGSTYTVTVNGVTGAGTLRLDLNSSATGIIDGVTNAIASGYTAGQAYTVDRVAPIVSSIVPAGAATTNGASSSYTVTFSESVTGVDIGDFVVSGTNTATANVASISGSGNVYTVTVDTIAGDGSLRLDLKSSGTAITDTFGNTISTGYTSGTVITVDRIAPTLAVPIAISDSALKIGDTSTVTFTFSEAISGLTTDDLTVENGTISNLTTSNGGSIWTATLTPTNSITDSVNIISLNMAGIADLAGNAGSGTANSANYQVDTVRPVLASAITVSDNALKIGDSATVSFIFNEAITGFTIADIASPNGVLSNLSTSDSGITWSATLTPNASTTSTSNALTLDYSGITDLAGNTGTGTATSPSYAVDTVQPTLASGMTISDTALKIGDTAVVGFVFSEAVTNFTSADVTTENATLSNPVSSDGGITWTANLTALASITDSLNNLTLNLATINDLAGNAGVGGATSGNYSIDTVRPGVSSNMSFSDSALKIGETSTMTISFTEAVVNLDASDFTVSNGSLNNFISSNGGTIWTATLTPNANVNAASNTITLNHAGFNDLAGNVGSGTSISPTLAIDTLRPSATITLSDSNLGLSDTAVVTITFNEPVSGFTNADISLPVTSPLGSLSPVVSNDGGKTWTATFTPPFGIFDGSNLISVDTAGVSDLAGNVGLGINSSANFIIDTVNTVPSIGGAVAAQVTSNLARILPFANITVSDPDPGAMETATISLDDAAKGSFTPNSLALSGFYTNNGGLSYLHDAVTPAAMQAAIRALVFEPNPTRLAVNTTETTVFNIVVRDEHLGTASNNTTSIITSAVNVAPSNILISDSSVSQSDGANATVGLLSAVDSNLGDSHVFSLGAVNASNDNAKFTIVGNSLKVINPASMTEKDYYVTVQATDTSGLSFFKQLTISLDDDIAPYITSIETLRSPRPTITTGSYIVKFNENVTGVSIDDFFLTSSNGTTAHLSSITALTGNAYRVYIDQIVGTGSLNLNLKTNGTGIADLFGNSLPSMSKFAEQQSPSISISNIAANETATSNASLIGIQHFQDFLVM</sequence>
<proteinExistence type="predicted"/>
<dbReference type="Proteomes" id="UP000648257">
    <property type="component" value="Unassembled WGS sequence"/>
</dbReference>
<comment type="caution">
    <text evidence="3">The sequence shown here is derived from an EMBL/GenBank/DDBJ whole genome shotgun (WGS) entry which is preliminary data.</text>
</comment>
<protein>
    <submittedName>
        <fullName evidence="3">DUF4347 domain-containing protein</fullName>
    </submittedName>
</protein>
<organism evidence="3 4">
    <name type="scientific">Undibacterium seohonense</name>
    <dbReference type="NCBI Taxonomy" id="1344950"/>
    <lineage>
        <taxon>Bacteria</taxon>
        <taxon>Pseudomonadati</taxon>
        <taxon>Pseudomonadota</taxon>
        <taxon>Betaproteobacteria</taxon>
        <taxon>Burkholderiales</taxon>
        <taxon>Oxalobacteraceae</taxon>
        <taxon>Undibacterium</taxon>
    </lineage>
</organism>
<feature type="domain" description="Bacterial Ig-like" evidence="2">
    <location>
        <begin position="1402"/>
        <end position="1505"/>
    </location>
</feature>
<dbReference type="Pfam" id="PF19078">
    <property type="entry name" value="Big_12"/>
    <property type="match status" value="6"/>
</dbReference>
<dbReference type="EMBL" id="JACOFW010000006">
    <property type="protein sequence ID" value="MBC3807173.1"/>
    <property type="molecule type" value="Genomic_DNA"/>
</dbReference>
<feature type="domain" description="Bacterial Ig-like" evidence="2">
    <location>
        <begin position="1506"/>
        <end position="1609"/>
    </location>
</feature>
<feature type="domain" description="Bacterial Ig-like" evidence="2">
    <location>
        <begin position="876"/>
        <end position="966"/>
    </location>
</feature>
<reference evidence="3 4" key="1">
    <citation type="submission" date="2020-08" db="EMBL/GenBank/DDBJ databases">
        <title>Novel species isolated from subtropical streams in China.</title>
        <authorList>
            <person name="Lu H."/>
        </authorList>
    </citation>
    <scope>NUCLEOTIDE SEQUENCE [LARGE SCALE GENOMIC DNA]</scope>
    <source>
        <strain evidence="3 4">KACC 16656</strain>
    </source>
</reference>
<accession>A0ABR6X3F5</accession>
<gene>
    <name evidence="3" type="ORF">H8K52_07420</name>
</gene>
<evidence type="ECO:0000313" key="4">
    <source>
        <dbReference type="Proteomes" id="UP000648257"/>
    </source>
</evidence>
<evidence type="ECO:0000313" key="3">
    <source>
        <dbReference type="EMBL" id="MBC3807173.1"/>
    </source>
</evidence>
<feature type="domain" description="Bacterial Ig-like" evidence="2">
    <location>
        <begin position="1299"/>
        <end position="1401"/>
    </location>
</feature>
<dbReference type="InterPro" id="IPR025592">
    <property type="entry name" value="DUF4347"/>
</dbReference>
<feature type="domain" description="Bacterial Ig-like" evidence="2">
    <location>
        <begin position="1714"/>
        <end position="1817"/>
    </location>
</feature>
<evidence type="ECO:0000259" key="2">
    <source>
        <dbReference type="Pfam" id="PF19078"/>
    </source>
</evidence>
<name>A0ABR6X3F5_9BURK</name>
<dbReference type="Pfam" id="PF14252">
    <property type="entry name" value="DUF4347"/>
    <property type="match status" value="1"/>
</dbReference>